<protein>
    <submittedName>
        <fullName evidence="2">Uncharacterized protein</fullName>
    </submittedName>
</protein>
<organism evidence="2 3">
    <name type="scientific">Tilletia caries</name>
    <name type="common">wheat bunt fungus</name>
    <dbReference type="NCBI Taxonomy" id="13290"/>
    <lineage>
        <taxon>Eukaryota</taxon>
        <taxon>Fungi</taxon>
        <taxon>Dikarya</taxon>
        <taxon>Basidiomycota</taxon>
        <taxon>Ustilaginomycotina</taxon>
        <taxon>Exobasidiomycetes</taxon>
        <taxon>Tilletiales</taxon>
        <taxon>Tilletiaceae</taxon>
        <taxon>Tilletia</taxon>
    </lineage>
</organism>
<gene>
    <name evidence="2" type="ORF">JKIAZH3_G6536</name>
</gene>
<reference evidence="2" key="1">
    <citation type="submission" date="2020-10" db="EMBL/GenBank/DDBJ databases">
        <authorList>
            <person name="Sedaghatjoo S."/>
        </authorList>
    </citation>
    <scope>NUCLEOTIDE SEQUENCE</scope>
    <source>
        <strain evidence="2">AZH3</strain>
    </source>
</reference>
<feature type="compositionally biased region" description="Polar residues" evidence="1">
    <location>
        <begin position="80"/>
        <end position="98"/>
    </location>
</feature>
<sequence>MPNSRGPASARPDPSVAAGSRLPEASGSPSTPLCDLMGVRNASQVTPLCGNVRKRQNDALLTEQQQTPARPSPGGRSAAGQKTNLSASNAAAPSQAVDTSPSFSTSFQPQPEARNPQTSAA</sequence>
<feature type="compositionally biased region" description="Low complexity" evidence="1">
    <location>
        <begin position="99"/>
        <end position="111"/>
    </location>
</feature>
<evidence type="ECO:0000313" key="3">
    <source>
        <dbReference type="Proteomes" id="UP000836402"/>
    </source>
</evidence>
<name>A0ABN7J3F6_9BASI</name>
<proteinExistence type="predicted"/>
<evidence type="ECO:0000313" key="2">
    <source>
        <dbReference type="EMBL" id="CAD6949700.1"/>
    </source>
</evidence>
<accession>A0ABN7J3F6</accession>
<dbReference type="Proteomes" id="UP000836402">
    <property type="component" value="Unassembled WGS sequence"/>
</dbReference>
<dbReference type="EMBL" id="CAJHJG010005366">
    <property type="protein sequence ID" value="CAD6949700.1"/>
    <property type="molecule type" value="Genomic_DNA"/>
</dbReference>
<feature type="region of interest" description="Disordered" evidence="1">
    <location>
        <begin position="1"/>
        <end position="35"/>
    </location>
</feature>
<keyword evidence="3" id="KW-1185">Reference proteome</keyword>
<comment type="caution">
    <text evidence="2">The sequence shown here is derived from an EMBL/GenBank/DDBJ whole genome shotgun (WGS) entry which is preliminary data.</text>
</comment>
<evidence type="ECO:0000256" key="1">
    <source>
        <dbReference type="SAM" id="MobiDB-lite"/>
    </source>
</evidence>
<feature type="region of interest" description="Disordered" evidence="1">
    <location>
        <begin position="56"/>
        <end position="121"/>
    </location>
</feature>